<dbReference type="Proteomes" id="UP000225706">
    <property type="component" value="Unassembled WGS sequence"/>
</dbReference>
<name>A0A2B4RH02_STYPI</name>
<organism evidence="1 2">
    <name type="scientific">Stylophora pistillata</name>
    <name type="common">Smooth cauliflower coral</name>
    <dbReference type="NCBI Taxonomy" id="50429"/>
    <lineage>
        <taxon>Eukaryota</taxon>
        <taxon>Metazoa</taxon>
        <taxon>Cnidaria</taxon>
        <taxon>Anthozoa</taxon>
        <taxon>Hexacorallia</taxon>
        <taxon>Scleractinia</taxon>
        <taxon>Astrocoeniina</taxon>
        <taxon>Pocilloporidae</taxon>
        <taxon>Stylophora</taxon>
    </lineage>
</organism>
<proteinExistence type="predicted"/>
<sequence>MPWSQAQKQRLGYEKTVLENYFRDRVTWISPRDQTKVEVRATCTNNRQYTLRIYLPSDFPNSCPKMVVKASSRLRARNGDLLEQYPGDNHIGQTVEGYTGICHFRPNRWRSENTLYQVTMKGLIWLEAYEAHLRTGQPLSQFLVTMPDR</sequence>
<comment type="caution">
    <text evidence="1">The sequence shown here is derived from an EMBL/GenBank/DDBJ whole genome shotgun (WGS) entry which is preliminary data.</text>
</comment>
<reference evidence="2" key="1">
    <citation type="journal article" date="2017" name="bioRxiv">
        <title>Comparative analysis of the genomes of Stylophora pistillata and Acropora digitifera provides evidence for extensive differences between species of corals.</title>
        <authorList>
            <person name="Voolstra C.R."/>
            <person name="Li Y."/>
            <person name="Liew Y.J."/>
            <person name="Baumgarten S."/>
            <person name="Zoccola D."/>
            <person name="Flot J.-F."/>
            <person name="Tambutte S."/>
            <person name="Allemand D."/>
            <person name="Aranda M."/>
        </authorList>
    </citation>
    <scope>NUCLEOTIDE SEQUENCE [LARGE SCALE GENOMIC DNA]</scope>
</reference>
<dbReference type="EMBL" id="LSMT01000628">
    <property type="protein sequence ID" value="PFX15627.1"/>
    <property type="molecule type" value="Genomic_DNA"/>
</dbReference>
<gene>
    <name evidence="1" type="ORF">AWC38_SpisGene25882</name>
</gene>
<protein>
    <submittedName>
        <fullName evidence="1">Uncharacterized protein</fullName>
    </submittedName>
</protein>
<dbReference type="AlphaFoldDB" id="A0A2B4RH02"/>
<evidence type="ECO:0000313" key="2">
    <source>
        <dbReference type="Proteomes" id="UP000225706"/>
    </source>
</evidence>
<evidence type="ECO:0000313" key="1">
    <source>
        <dbReference type="EMBL" id="PFX15627.1"/>
    </source>
</evidence>
<accession>A0A2B4RH02</accession>
<keyword evidence="2" id="KW-1185">Reference proteome</keyword>